<comment type="caution">
    <text evidence="14">The sequence shown here is derived from an EMBL/GenBank/DDBJ whole genome shotgun (WGS) entry which is preliminary data.</text>
</comment>
<feature type="compositionally biased region" description="Polar residues" evidence="12">
    <location>
        <begin position="556"/>
        <end position="595"/>
    </location>
</feature>
<dbReference type="FunFam" id="3.30.50.10:FF:000001">
    <property type="entry name" value="GATA transcription factor (GATAd)"/>
    <property type="match status" value="1"/>
</dbReference>
<keyword evidence="8" id="KW-0010">Activator</keyword>
<feature type="region of interest" description="Disordered" evidence="12">
    <location>
        <begin position="755"/>
        <end position="800"/>
    </location>
</feature>
<feature type="compositionally biased region" description="Low complexity" evidence="12">
    <location>
        <begin position="159"/>
        <end position="170"/>
    </location>
</feature>
<evidence type="ECO:0000256" key="3">
    <source>
        <dbReference type="ARBA" id="ARBA00022737"/>
    </source>
</evidence>
<dbReference type="GO" id="GO:0045165">
    <property type="term" value="P:cell fate commitment"/>
    <property type="evidence" value="ECO:0007669"/>
    <property type="project" value="TreeGrafter"/>
</dbReference>
<dbReference type="AlphaFoldDB" id="A0A836E9W6"/>
<sequence>ISNNSFDGYIVLIGYVGATEPTSQSTREAIVKQEEGDKAVAATAIKSEDVIGHEVGQQQEQHQQQQHQQQLAFVATEETEEEDSGVGVLEAGQPEMENGAMVEPTGAEAVAIAVAAVAAATDDHANEDPNTAYTLHELDYHPTHIIHESFGGGDMGEEQQPQQQVSQSPHQPHHQQQHDAHHHHRQQQQQQQQQQQPSQHHHQQTQQYVQLGAREVPVPEGGDNRHPTEASIAPEGRRAGSHMPHSTMHRYGTETLSPTTTDHHHHQQQQSHHHHLSEVHQHTSLSAVAHRHLEDPQQHHQETDEDVDRGVSSITAAMRGARNDYLGVLFSNLSSSNTTSSNGSNHHHHHHHHTSHHLEDVLSEEPYLQHQIRGGGGAPPTGGASPSVRTVGGSPTSSHSPHDDQGLSSPHRQAQETGYSPTDQGRPLQSFTHLTAMQPPPSVQTNHGLQEAERVSDQLYIDSIYTHHATGTPHHHQDQHDQGPSAPHSPSGPLSSSSLYRPMSSVGAMGTVAGTGGTYTLPYMTSSPTEMTPSSQLWNAQVTGLSGLSMPEDYGSKSSSTVSHQSLPAFSQTPFGTRSNFRGYSPPYSSSQQNTTGNAAVSAVEASWTYASPTTDALTTQYGTPSRRQTVNPATAPTQISAAASLTAMHNIEAEYFTEGRECVNCGAISTPLWRRDGTGHYLCNACGLYHKMNGMNRPLVKQPRRLSATRRVGLSCSNCETTMTSLWRRNAQGEPVCNACGLYFKLHGVNRPSTMKKDSIQTRKRKPKGGMKSSDTPLSGNVAQCTNNNNNNNNSVKLEPDTYNDLRMAHTGVSQMTYSSNLYGSSQSSGRLVPYQPVYYDLITSQQQQQQHQLLETHSPKIECPSPPCATRSPGMVSAGQSPDHHQLTSPHIVTLGSPSTSPAGSKIMLDNGHLERSTVVSISS</sequence>
<gene>
    <name evidence="14" type="primary">Gata4_0</name>
    <name evidence="14" type="ORF">G6Z75_0012610</name>
</gene>
<keyword evidence="9" id="KW-0804">Transcription</keyword>
<evidence type="ECO:0000256" key="1">
    <source>
        <dbReference type="ARBA" id="ARBA00004123"/>
    </source>
</evidence>
<feature type="region of interest" description="Disordered" evidence="12">
    <location>
        <begin position="469"/>
        <end position="502"/>
    </location>
</feature>
<feature type="compositionally biased region" description="Basic residues" evidence="12">
    <location>
        <begin position="345"/>
        <end position="355"/>
    </location>
</feature>
<keyword evidence="6" id="KW-0805">Transcription regulation</keyword>
<keyword evidence="10" id="KW-0539">Nucleus</keyword>
<evidence type="ECO:0000256" key="7">
    <source>
        <dbReference type="ARBA" id="ARBA00023125"/>
    </source>
</evidence>
<dbReference type="FunFam" id="3.30.50.10:FF:000032">
    <property type="entry name" value="Transcription factor GATA-3"/>
    <property type="match status" value="1"/>
</dbReference>
<feature type="compositionally biased region" description="Basic residues" evidence="12">
    <location>
        <begin position="263"/>
        <end position="275"/>
    </location>
</feature>
<evidence type="ECO:0000313" key="14">
    <source>
        <dbReference type="EMBL" id="KAG5306808.1"/>
    </source>
</evidence>
<dbReference type="InterPro" id="IPR000679">
    <property type="entry name" value="Znf_GATA"/>
</dbReference>
<dbReference type="PROSITE" id="PS50114">
    <property type="entry name" value="GATA_ZN_FINGER_2"/>
    <property type="match status" value="2"/>
</dbReference>
<evidence type="ECO:0000256" key="9">
    <source>
        <dbReference type="ARBA" id="ARBA00023163"/>
    </source>
</evidence>
<feature type="region of interest" description="Disordered" evidence="12">
    <location>
        <begin position="549"/>
        <end position="595"/>
    </location>
</feature>
<feature type="compositionally biased region" description="Polar residues" evidence="12">
    <location>
        <begin position="406"/>
        <end position="427"/>
    </location>
</feature>
<dbReference type="PROSITE" id="PS00344">
    <property type="entry name" value="GATA_ZN_FINGER_1"/>
    <property type="match status" value="2"/>
</dbReference>
<feature type="non-terminal residue" evidence="14">
    <location>
        <position position="1"/>
    </location>
</feature>
<accession>A0A836E9W6</accession>
<feature type="non-terminal residue" evidence="14">
    <location>
        <position position="926"/>
    </location>
</feature>
<feature type="compositionally biased region" description="Low complexity" evidence="12">
    <location>
        <begin position="482"/>
        <end position="502"/>
    </location>
</feature>
<evidence type="ECO:0000256" key="4">
    <source>
        <dbReference type="ARBA" id="ARBA00022771"/>
    </source>
</evidence>
<dbReference type="InterPro" id="IPR039355">
    <property type="entry name" value="Transcription_factor_GATA"/>
</dbReference>
<dbReference type="GO" id="GO:0005634">
    <property type="term" value="C:nucleus"/>
    <property type="evidence" value="ECO:0007669"/>
    <property type="project" value="UniProtKB-SubCell"/>
</dbReference>
<protein>
    <submittedName>
        <fullName evidence="14">GATA4 factor</fullName>
    </submittedName>
</protein>
<feature type="region of interest" description="Disordered" evidence="12">
    <location>
        <begin position="146"/>
        <end position="285"/>
    </location>
</feature>
<evidence type="ECO:0000256" key="8">
    <source>
        <dbReference type="ARBA" id="ARBA00023159"/>
    </source>
</evidence>
<keyword evidence="4 11" id="KW-0863">Zinc-finger</keyword>
<feature type="domain" description="GATA-type" evidence="13">
    <location>
        <begin position="711"/>
        <end position="764"/>
    </location>
</feature>
<feature type="compositionally biased region" description="Low complexity" evidence="12">
    <location>
        <begin position="187"/>
        <end position="198"/>
    </location>
</feature>
<evidence type="ECO:0000259" key="13">
    <source>
        <dbReference type="PROSITE" id="PS50114"/>
    </source>
</evidence>
<keyword evidence="5" id="KW-0862">Zinc</keyword>
<feature type="domain" description="GATA-type" evidence="13">
    <location>
        <begin position="657"/>
        <end position="711"/>
    </location>
</feature>
<dbReference type="CDD" id="cd00202">
    <property type="entry name" value="ZnF_GATA"/>
    <property type="match status" value="2"/>
</dbReference>
<evidence type="ECO:0000313" key="15">
    <source>
        <dbReference type="Proteomes" id="UP000667349"/>
    </source>
</evidence>
<dbReference type="PANTHER" id="PTHR10071:SF337">
    <property type="entry name" value="GATA-BINDING FACTOR A"/>
    <property type="match status" value="1"/>
</dbReference>
<feature type="region of interest" description="Disordered" evidence="12">
    <location>
        <begin position="336"/>
        <end position="427"/>
    </location>
</feature>
<dbReference type="GO" id="GO:0045944">
    <property type="term" value="P:positive regulation of transcription by RNA polymerase II"/>
    <property type="evidence" value="ECO:0007669"/>
    <property type="project" value="TreeGrafter"/>
</dbReference>
<dbReference type="GO" id="GO:0008270">
    <property type="term" value="F:zinc ion binding"/>
    <property type="evidence" value="ECO:0007669"/>
    <property type="project" value="UniProtKB-KW"/>
</dbReference>
<evidence type="ECO:0000256" key="5">
    <source>
        <dbReference type="ARBA" id="ARBA00022833"/>
    </source>
</evidence>
<dbReference type="EMBL" id="JAANHZ010000805">
    <property type="protein sequence ID" value="KAG5306808.1"/>
    <property type="molecule type" value="Genomic_DNA"/>
</dbReference>
<keyword evidence="3" id="KW-0677">Repeat</keyword>
<evidence type="ECO:0000256" key="6">
    <source>
        <dbReference type="ARBA" id="ARBA00023015"/>
    </source>
</evidence>
<dbReference type="GO" id="GO:0000122">
    <property type="term" value="P:negative regulation of transcription by RNA polymerase II"/>
    <property type="evidence" value="ECO:0007669"/>
    <property type="project" value="TreeGrafter"/>
</dbReference>
<keyword evidence="7" id="KW-0238">DNA-binding</keyword>
<dbReference type="InterPro" id="IPR013088">
    <property type="entry name" value="Znf_NHR/GATA"/>
</dbReference>
<dbReference type="GO" id="GO:0000981">
    <property type="term" value="F:DNA-binding transcription factor activity, RNA polymerase II-specific"/>
    <property type="evidence" value="ECO:0007669"/>
    <property type="project" value="TreeGrafter"/>
</dbReference>
<dbReference type="Pfam" id="PF00320">
    <property type="entry name" value="GATA"/>
    <property type="match status" value="2"/>
</dbReference>
<evidence type="ECO:0000256" key="10">
    <source>
        <dbReference type="ARBA" id="ARBA00023242"/>
    </source>
</evidence>
<dbReference type="Proteomes" id="UP000667349">
    <property type="component" value="Unassembled WGS sequence"/>
</dbReference>
<dbReference type="SMART" id="SM00401">
    <property type="entry name" value="ZnF_GATA"/>
    <property type="match status" value="2"/>
</dbReference>
<dbReference type="PANTHER" id="PTHR10071">
    <property type="entry name" value="TRANSCRIPTION FACTOR GATA FAMILY MEMBER"/>
    <property type="match status" value="1"/>
</dbReference>
<name>A0A836E9W6_9HYME</name>
<reference evidence="14" key="1">
    <citation type="submission" date="2020-02" db="EMBL/GenBank/DDBJ databases">
        <title>Relaxed selection underlies rapid genomic changes in the transitions from sociality to social parasitism in ants.</title>
        <authorList>
            <person name="Bi X."/>
        </authorList>
    </citation>
    <scope>NUCLEOTIDE SEQUENCE</scope>
    <source>
        <strain evidence="14">BGI-DK2013a</strain>
        <tissue evidence="14">Whole body</tissue>
    </source>
</reference>
<evidence type="ECO:0000256" key="12">
    <source>
        <dbReference type="SAM" id="MobiDB-lite"/>
    </source>
</evidence>
<dbReference type="SUPFAM" id="SSF57716">
    <property type="entry name" value="Glucocorticoid receptor-like (DNA-binding domain)"/>
    <property type="match status" value="2"/>
</dbReference>
<keyword evidence="2" id="KW-0479">Metal-binding</keyword>
<evidence type="ECO:0000256" key="2">
    <source>
        <dbReference type="ARBA" id="ARBA00022723"/>
    </source>
</evidence>
<feature type="compositionally biased region" description="Polar residues" evidence="12">
    <location>
        <begin position="774"/>
        <end position="787"/>
    </location>
</feature>
<proteinExistence type="predicted"/>
<organism evidence="14 15">
    <name type="scientific">Acromyrmex insinuator</name>
    <dbReference type="NCBI Taxonomy" id="230686"/>
    <lineage>
        <taxon>Eukaryota</taxon>
        <taxon>Metazoa</taxon>
        <taxon>Ecdysozoa</taxon>
        <taxon>Arthropoda</taxon>
        <taxon>Hexapoda</taxon>
        <taxon>Insecta</taxon>
        <taxon>Pterygota</taxon>
        <taxon>Neoptera</taxon>
        <taxon>Endopterygota</taxon>
        <taxon>Hymenoptera</taxon>
        <taxon>Apocrita</taxon>
        <taxon>Aculeata</taxon>
        <taxon>Formicoidea</taxon>
        <taxon>Formicidae</taxon>
        <taxon>Myrmicinae</taxon>
        <taxon>Acromyrmex</taxon>
    </lineage>
</organism>
<keyword evidence="15" id="KW-1185">Reference proteome</keyword>
<feature type="compositionally biased region" description="Basic residues" evidence="12">
    <location>
        <begin position="171"/>
        <end position="186"/>
    </location>
</feature>
<dbReference type="Gene3D" id="3.30.50.10">
    <property type="entry name" value="Erythroid Transcription Factor GATA-1, subunit A"/>
    <property type="match status" value="2"/>
</dbReference>
<dbReference type="GO" id="GO:0000978">
    <property type="term" value="F:RNA polymerase II cis-regulatory region sequence-specific DNA binding"/>
    <property type="evidence" value="ECO:0007669"/>
    <property type="project" value="TreeGrafter"/>
</dbReference>
<dbReference type="PRINTS" id="PR00619">
    <property type="entry name" value="GATAZNFINGER"/>
</dbReference>
<evidence type="ECO:0000256" key="11">
    <source>
        <dbReference type="PROSITE-ProRule" id="PRU00094"/>
    </source>
</evidence>
<comment type="subcellular location">
    <subcellularLocation>
        <location evidence="1">Nucleus</location>
    </subcellularLocation>
</comment>